<reference evidence="5 6" key="1">
    <citation type="submission" date="2021-04" db="EMBL/GenBank/DDBJ databases">
        <title>Magnetospirillum sulfuroxidans sp. nov., a facultative chemolithoautotrophic sulfur-oxidizing alphaproteobacterium isolated from freshwater sediment and proposals for Paramagetospirillum gen. nov., and Magnetospirillaceae fam. nov.</title>
        <authorList>
            <person name="Koziaeva V."/>
            <person name="Geelhoed J.S."/>
            <person name="Sorokin D.Y."/>
            <person name="Grouzdev D.S."/>
        </authorList>
    </citation>
    <scope>NUCLEOTIDE SEQUENCE [LARGE SCALE GENOMIC DNA]</scope>
    <source>
        <strain evidence="5 6">J10</strain>
    </source>
</reference>
<name>A0ABS5IGE0_9PROT</name>
<comment type="subcellular location">
    <subcellularLocation>
        <location evidence="1">Bacterial flagellum</location>
    </subcellularLocation>
</comment>
<dbReference type="SUPFAM" id="SSF64518">
    <property type="entry name" value="Phase 1 flagellin"/>
    <property type="match status" value="1"/>
</dbReference>
<accession>A0ABS5IGE0</accession>
<dbReference type="InterPro" id="IPR001492">
    <property type="entry name" value="Flagellin"/>
</dbReference>
<dbReference type="PANTHER" id="PTHR42792">
    <property type="entry name" value="FLAGELLIN"/>
    <property type="match status" value="1"/>
</dbReference>
<comment type="similarity">
    <text evidence="2">Belongs to the bacterial flagellin family.</text>
</comment>
<evidence type="ECO:0000256" key="2">
    <source>
        <dbReference type="ARBA" id="ARBA00005709"/>
    </source>
</evidence>
<evidence type="ECO:0000313" key="6">
    <source>
        <dbReference type="Proteomes" id="UP000680714"/>
    </source>
</evidence>
<protein>
    <recommendedName>
        <fullName evidence="4">Flagellin C-terminal domain-containing protein</fullName>
    </recommendedName>
</protein>
<sequence length="500" mass="53550">MTRIATYGSNQMYLSRVTALNERINKLTLQVLTEKKSQNYTGISKDSNRLINFENEKARANAFITNNDMAQTRIKAADVSMTAVEKTMKAFKDRLETFYANENRSQQDVENIQNWAFQSMIDMQSYLSSSADGQYLFSGGRVSTEPVKLAAGSLAGFQDIYDGNSVTYPTTRAAHMLDITTDTSITGNLSFNAANGTITAANAGTLSDIPVGSRITAAGAAAGNNQSYTVVGNTGTQLKVSRLTTEGPTAGTISYYTDDSKSTTNVAANLTFVPGTDTITVSNATGFTAGQTFTVAGTTGNDGVYEVQSITAGPPDTITIASAKIGTTETVAATLSADSWYQGDNINIEQRIDQNRTVSIGVFASDPAFEKAIRAMGMIAQGAYGTSGGLENNLDRIEGARFLIQDALNHPASASPPFGPEASSDLESVRSQLGVTQGLIKTTTETHKSYVGFLDERITSMENVNKEEAITLLLDDQRALEAGYQTLAKVREMSLLNFLN</sequence>
<feature type="domain" description="Flagellin C-terminal" evidence="4">
    <location>
        <begin position="421"/>
        <end position="499"/>
    </location>
</feature>
<organism evidence="5 6">
    <name type="scientific">Magnetospirillum sulfuroxidans</name>
    <dbReference type="NCBI Taxonomy" id="611300"/>
    <lineage>
        <taxon>Bacteria</taxon>
        <taxon>Pseudomonadati</taxon>
        <taxon>Pseudomonadota</taxon>
        <taxon>Alphaproteobacteria</taxon>
        <taxon>Rhodospirillales</taxon>
        <taxon>Rhodospirillaceae</taxon>
        <taxon>Magnetospirillum</taxon>
    </lineage>
</organism>
<evidence type="ECO:0000313" key="5">
    <source>
        <dbReference type="EMBL" id="MBR9972818.1"/>
    </source>
</evidence>
<dbReference type="Proteomes" id="UP000680714">
    <property type="component" value="Unassembled WGS sequence"/>
</dbReference>
<dbReference type="EMBL" id="JAGTUF010000014">
    <property type="protein sequence ID" value="MBR9972818.1"/>
    <property type="molecule type" value="Genomic_DNA"/>
</dbReference>
<dbReference type="Pfam" id="PF00700">
    <property type="entry name" value="Flagellin_C"/>
    <property type="match status" value="1"/>
</dbReference>
<dbReference type="InterPro" id="IPR046358">
    <property type="entry name" value="Flagellin_C"/>
</dbReference>
<evidence type="ECO:0000259" key="4">
    <source>
        <dbReference type="Pfam" id="PF00700"/>
    </source>
</evidence>
<dbReference type="RefSeq" id="WP_211549950.1">
    <property type="nucleotide sequence ID" value="NZ_JAGTUF010000014.1"/>
</dbReference>
<evidence type="ECO:0000256" key="3">
    <source>
        <dbReference type="ARBA" id="ARBA00023143"/>
    </source>
</evidence>
<comment type="caution">
    <text evidence="5">The sequence shown here is derived from an EMBL/GenBank/DDBJ whole genome shotgun (WGS) entry which is preliminary data.</text>
</comment>
<keyword evidence="3" id="KW-0975">Bacterial flagellum</keyword>
<proteinExistence type="inferred from homology"/>
<dbReference type="PANTHER" id="PTHR42792:SF1">
    <property type="entry name" value="FLAGELLAR HOOK-ASSOCIATED PROTEIN 3"/>
    <property type="match status" value="1"/>
</dbReference>
<gene>
    <name evidence="5" type="ORF">KEC16_13925</name>
</gene>
<keyword evidence="6" id="KW-1185">Reference proteome</keyword>
<evidence type="ECO:0000256" key="1">
    <source>
        <dbReference type="ARBA" id="ARBA00004365"/>
    </source>
</evidence>